<protein>
    <submittedName>
        <fullName evidence="3">Acyl dehydratase</fullName>
    </submittedName>
</protein>
<feature type="domain" description="MaoC-like" evidence="2">
    <location>
        <begin position="13"/>
        <end position="117"/>
    </location>
</feature>
<evidence type="ECO:0000313" key="3">
    <source>
        <dbReference type="EMBL" id="SCF38506.1"/>
    </source>
</evidence>
<dbReference type="InterPro" id="IPR002539">
    <property type="entry name" value="MaoC-like_dom"/>
</dbReference>
<organism evidence="3 4">
    <name type="scientific">Micromonospora mirobrigensis</name>
    <dbReference type="NCBI Taxonomy" id="262898"/>
    <lineage>
        <taxon>Bacteria</taxon>
        <taxon>Bacillati</taxon>
        <taxon>Actinomycetota</taxon>
        <taxon>Actinomycetes</taxon>
        <taxon>Micromonosporales</taxon>
        <taxon>Micromonosporaceae</taxon>
        <taxon>Micromonospora</taxon>
    </lineage>
</organism>
<evidence type="ECO:0000256" key="1">
    <source>
        <dbReference type="ARBA" id="ARBA00005254"/>
    </source>
</evidence>
<dbReference type="Pfam" id="PF01575">
    <property type="entry name" value="MaoC_dehydratas"/>
    <property type="match status" value="1"/>
</dbReference>
<comment type="similarity">
    <text evidence="1">Belongs to the enoyl-CoA hydratase/isomerase family.</text>
</comment>
<dbReference type="OrthoDB" id="9801735at2"/>
<evidence type="ECO:0000259" key="2">
    <source>
        <dbReference type="Pfam" id="PF01575"/>
    </source>
</evidence>
<reference evidence="4" key="1">
    <citation type="submission" date="2016-06" db="EMBL/GenBank/DDBJ databases">
        <authorList>
            <person name="Varghese N."/>
            <person name="Submissions Spin"/>
        </authorList>
    </citation>
    <scope>NUCLEOTIDE SEQUENCE [LARGE SCALE GENOMIC DNA]</scope>
    <source>
        <strain evidence="4">DSM 44830</strain>
    </source>
</reference>
<dbReference type="InterPro" id="IPR039375">
    <property type="entry name" value="NodN-like"/>
</dbReference>
<dbReference type="InterPro" id="IPR029069">
    <property type="entry name" value="HotDog_dom_sf"/>
</dbReference>
<dbReference type="PANTHER" id="PTHR42993:SF1">
    <property type="entry name" value="MAOC-LIKE DEHYDRATASE DOMAIN-CONTAINING PROTEIN"/>
    <property type="match status" value="1"/>
</dbReference>
<dbReference type="Proteomes" id="UP000199504">
    <property type="component" value="Unassembled WGS sequence"/>
</dbReference>
<dbReference type="CDD" id="cd03450">
    <property type="entry name" value="NodN"/>
    <property type="match status" value="1"/>
</dbReference>
<dbReference type="EMBL" id="FMCX01000007">
    <property type="protein sequence ID" value="SCF38506.1"/>
    <property type="molecule type" value="Genomic_DNA"/>
</dbReference>
<dbReference type="AlphaFoldDB" id="A0A1C5A046"/>
<proteinExistence type="inferred from homology"/>
<dbReference type="Gene3D" id="3.10.129.10">
    <property type="entry name" value="Hotdog Thioesterase"/>
    <property type="match status" value="1"/>
</dbReference>
<evidence type="ECO:0000313" key="4">
    <source>
        <dbReference type="Proteomes" id="UP000199504"/>
    </source>
</evidence>
<dbReference type="SUPFAM" id="SSF54637">
    <property type="entry name" value="Thioesterase/thiol ester dehydrase-isomerase"/>
    <property type="match status" value="1"/>
</dbReference>
<accession>A0A1C5A046</accession>
<gene>
    <name evidence="3" type="ORF">GA0070564_10793</name>
</gene>
<keyword evidence="4" id="KW-1185">Reference proteome</keyword>
<name>A0A1C5A046_9ACTN</name>
<dbReference type="PANTHER" id="PTHR42993">
    <property type="entry name" value="MAOC-LIKE DEHYDRATASE DOMAIN-CONTAINING PROTEIN"/>
    <property type="match status" value="1"/>
</dbReference>
<dbReference type="STRING" id="262898.GA0070564_10793"/>
<sequence>MRRVATPAELAGLVGQELGCSAWQLVDQRRVDAFAEVTGDRQWIHTRPDLAAAGPYGTTLAHGFLALSLTSAMIFEVLAVDGVELILNKGVGRLRFSNPVRVGDRVRGRVVLTAAQSRPRGWWEAVFTVHVEVADAEPALRAELTFLYQPVTNTVDATIAVGATKGASAATI</sequence>